<name>A0A4R0MPD3_9SPHI</name>
<evidence type="ECO:0000256" key="3">
    <source>
        <dbReference type="ARBA" id="ARBA00023163"/>
    </source>
</evidence>
<evidence type="ECO:0000313" key="6">
    <source>
        <dbReference type="Proteomes" id="UP000291117"/>
    </source>
</evidence>
<accession>A0A4R0MPD3</accession>
<dbReference type="InterPro" id="IPR009057">
    <property type="entry name" value="Homeodomain-like_sf"/>
</dbReference>
<organism evidence="5 6">
    <name type="scientific">Pedobacter hiemivivus</name>
    <dbReference type="NCBI Taxonomy" id="2530454"/>
    <lineage>
        <taxon>Bacteria</taxon>
        <taxon>Pseudomonadati</taxon>
        <taxon>Bacteroidota</taxon>
        <taxon>Sphingobacteriia</taxon>
        <taxon>Sphingobacteriales</taxon>
        <taxon>Sphingobacteriaceae</taxon>
        <taxon>Pedobacter</taxon>
    </lineage>
</organism>
<evidence type="ECO:0000256" key="1">
    <source>
        <dbReference type="ARBA" id="ARBA00023015"/>
    </source>
</evidence>
<dbReference type="Pfam" id="PF12833">
    <property type="entry name" value="HTH_18"/>
    <property type="match status" value="1"/>
</dbReference>
<dbReference type="InterPro" id="IPR020449">
    <property type="entry name" value="Tscrpt_reg_AraC-type_HTH"/>
</dbReference>
<keyword evidence="2" id="KW-0238">DNA-binding</keyword>
<gene>
    <name evidence="5" type="ORF">EZ444_22195</name>
</gene>
<proteinExistence type="predicted"/>
<dbReference type="OrthoDB" id="772848at2"/>
<keyword evidence="3" id="KW-0804">Transcription</keyword>
<sequence length="326" mass="36918">MHSHVKLDLQPIITIELSSDGLQKLSAFPLKLGDASYSTLDEGTLLIQSMDHYLVHIHLYEYKIEKHALVDVEVTAASFFMVASLDGCSILYNEADEVISEVFGNSCRLVYLKAGKYKCSIMCGEHQVQVLNIWPEWLIKKYGALEELRELISSYNEGELECYSLPAFSIGHQVYTGLRTLNKGIGLRDLDNDMHTFVNDCISRYLVKLHDSIRQAKSQELKAREIGEFVTANFANKIVGDEPALASHFMISTTMLVRLAKLYFGRPLHQQVIELRAHHGLKMLLATQHTVQEIAVSVGYEDANYFSRAFKKRFGITPNEVRICVI</sequence>
<evidence type="ECO:0000259" key="4">
    <source>
        <dbReference type="PROSITE" id="PS01124"/>
    </source>
</evidence>
<dbReference type="PROSITE" id="PS00041">
    <property type="entry name" value="HTH_ARAC_FAMILY_1"/>
    <property type="match status" value="1"/>
</dbReference>
<dbReference type="InterPro" id="IPR018060">
    <property type="entry name" value="HTH_AraC"/>
</dbReference>
<dbReference type="InterPro" id="IPR018062">
    <property type="entry name" value="HTH_AraC-typ_CS"/>
</dbReference>
<dbReference type="PROSITE" id="PS01124">
    <property type="entry name" value="HTH_ARAC_FAMILY_2"/>
    <property type="match status" value="1"/>
</dbReference>
<dbReference type="Proteomes" id="UP000291117">
    <property type="component" value="Unassembled WGS sequence"/>
</dbReference>
<keyword evidence="1" id="KW-0805">Transcription regulation</keyword>
<evidence type="ECO:0000313" key="5">
    <source>
        <dbReference type="EMBL" id="TCC87844.1"/>
    </source>
</evidence>
<dbReference type="AlphaFoldDB" id="A0A4R0MPD3"/>
<dbReference type="SMART" id="SM00342">
    <property type="entry name" value="HTH_ARAC"/>
    <property type="match status" value="1"/>
</dbReference>
<dbReference type="Gene3D" id="1.10.10.60">
    <property type="entry name" value="Homeodomain-like"/>
    <property type="match status" value="1"/>
</dbReference>
<dbReference type="SUPFAM" id="SSF46689">
    <property type="entry name" value="Homeodomain-like"/>
    <property type="match status" value="1"/>
</dbReference>
<comment type="caution">
    <text evidence="5">The sequence shown here is derived from an EMBL/GenBank/DDBJ whole genome shotgun (WGS) entry which is preliminary data.</text>
</comment>
<dbReference type="RefSeq" id="WP_131611470.1">
    <property type="nucleotide sequence ID" value="NZ_SJSM01000022.1"/>
</dbReference>
<dbReference type="GO" id="GO:0003700">
    <property type="term" value="F:DNA-binding transcription factor activity"/>
    <property type="evidence" value="ECO:0007669"/>
    <property type="project" value="InterPro"/>
</dbReference>
<protein>
    <submittedName>
        <fullName evidence="5">AraC family transcriptional regulator</fullName>
    </submittedName>
</protein>
<evidence type="ECO:0000256" key="2">
    <source>
        <dbReference type="ARBA" id="ARBA00023125"/>
    </source>
</evidence>
<dbReference type="PANTHER" id="PTHR43280">
    <property type="entry name" value="ARAC-FAMILY TRANSCRIPTIONAL REGULATOR"/>
    <property type="match status" value="1"/>
</dbReference>
<keyword evidence="6" id="KW-1185">Reference proteome</keyword>
<dbReference type="PRINTS" id="PR00032">
    <property type="entry name" value="HTHARAC"/>
</dbReference>
<dbReference type="EMBL" id="SJSM01000022">
    <property type="protein sequence ID" value="TCC87844.1"/>
    <property type="molecule type" value="Genomic_DNA"/>
</dbReference>
<dbReference type="PANTHER" id="PTHR43280:SF2">
    <property type="entry name" value="HTH-TYPE TRANSCRIPTIONAL REGULATOR EXSA"/>
    <property type="match status" value="1"/>
</dbReference>
<feature type="domain" description="HTH araC/xylS-type" evidence="4">
    <location>
        <begin position="224"/>
        <end position="324"/>
    </location>
</feature>
<dbReference type="GO" id="GO:0043565">
    <property type="term" value="F:sequence-specific DNA binding"/>
    <property type="evidence" value="ECO:0007669"/>
    <property type="project" value="InterPro"/>
</dbReference>
<reference evidence="5 6" key="1">
    <citation type="submission" date="2019-02" db="EMBL/GenBank/DDBJ databases">
        <title>Pedobacter sp. RP-3-8 sp. nov., isolated from Arctic soil.</title>
        <authorList>
            <person name="Dahal R.H."/>
        </authorList>
    </citation>
    <scope>NUCLEOTIDE SEQUENCE [LARGE SCALE GENOMIC DNA]</scope>
    <source>
        <strain evidence="5 6">RP-3-8</strain>
    </source>
</reference>